<gene>
    <name evidence="3" type="ORF">METZ01_LOCUS98739</name>
</gene>
<dbReference type="PANTHER" id="PTHR47062:SF1">
    <property type="entry name" value="SMALL HEAT SHOCK PROTEIN IBPA"/>
    <property type="match status" value="1"/>
</dbReference>
<protein>
    <recommendedName>
        <fullName evidence="2">SHSP domain-containing protein</fullName>
    </recommendedName>
</protein>
<dbReference type="CDD" id="cd06470">
    <property type="entry name" value="ACD_IbpA-B_like"/>
    <property type="match status" value="1"/>
</dbReference>
<dbReference type="Gene3D" id="2.60.40.790">
    <property type="match status" value="1"/>
</dbReference>
<evidence type="ECO:0000256" key="1">
    <source>
        <dbReference type="ARBA" id="ARBA00023016"/>
    </source>
</evidence>
<dbReference type="InterPro" id="IPR002068">
    <property type="entry name" value="A-crystallin/Hsp20_dom"/>
</dbReference>
<dbReference type="PANTHER" id="PTHR47062">
    <property type="match status" value="1"/>
</dbReference>
<dbReference type="Pfam" id="PF00011">
    <property type="entry name" value="HSP20"/>
    <property type="match status" value="1"/>
</dbReference>
<evidence type="ECO:0000313" key="3">
    <source>
        <dbReference type="EMBL" id="SVA45885.1"/>
    </source>
</evidence>
<dbReference type="InterPro" id="IPR037913">
    <property type="entry name" value="ACD_IbpA/B"/>
</dbReference>
<reference evidence="3" key="1">
    <citation type="submission" date="2018-05" db="EMBL/GenBank/DDBJ databases">
        <authorList>
            <person name="Lanie J.A."/>
            <person name="Ng W.-L."/>
            <person name="Kazmierczak K.M."/>
            <person name="Andrzejewski T.M."/>
            <person name="Davidsen T.M."/>
            <person name="Wayne K.J."/>
            <person name="Tettelin H."/>
            <person name="Glass J.I."/>
            <person name="Rusch D."/>
            <person name="Podicherti R."/>
            <person name="Tsui H.-C.T."/>
            <person name="Winkler M.E."/>
        </authorList>
    </citation>
    <scope>NUCLEOTIDE SEQUENCE</scope>
</reference>
<dbReference type="PROSITE" id="PS01031">
    <property type="entry name" value="SHSP"/>
    <property type="match status" value="1"/>
</dbReference>
<organism evidence="3">
    <name type="scientific">marine metagenome</name>
    <dbReference type="NCBI Taxonomy" id="408172"/>
    <lineage>
        <taxon>unclassified sequences</taxon>
        <taxon>metagenomes</taxon>
        <taxon>ecological metagenomes</taxon>
    </lineage>
</organism>
<sequence>MTRHLTTGNLSDFITSLTPFTVGMDRMFRDLEQFSNSYTASSTGYPPYNIEQVDDGKWVISMAIAGFGEDDIEVSQKERNLTVKGKIESKTDDATCVDHFVHRGIANRSFDRTFRLGPHVLVKDAILKNGMLTIDLEQEIPEEEKPKVIPITVN</sequence>
<dbReference type="InterPro" id="IPR008978">
    <property type="entry name" value="HSP20-like_chaperone"/>
</dbReference>
<feature type="domain" description="SHSP" evidence="2">
    <location>
        <begin position="39"/>
        <end position="154"/>
    </location>
</feature>
<name>A0A381W011_9ZZZZ</name>
<evidence type="ECO:0000259" key="2">
    <source>
        <dbReference type="PROSITE" id="PS01031"/>
    </source>
</evidence>
<proteinExistence type="predicted"/>
<keyword evidence="1" id="KW-0346">Stress response</keyword>
<dbReference type="SUPFAM" id="SSF49764">
    <property type="entry name" value="HSP20-like chaperones"/>
    <property type="match status" value="1"/>
</dbReference>
<dbReference type="EMBL" id="UINC01010301">
    <property type="protein sequence ID" value="SVA45885.1"/>
    <property type="molecule type" value="Genomic_DNA"/>
</dbReference>
<accession>A0A381W011</accession>
<dbReference type="AlphaFoldDB" id="A0A381W011"/>